<evidence type="ECO:0008006" key="5">
    <source>
        <dbReference type="Google" id="ProtNLM"/>
    </source>
</evidence>
<feature type="chain" id="PRO_5041982419" description="Secreted protein" evidence="2">
    <location>
        <begin position="21"/>
        <end position="379"/>
    </location>
</feature>
<accession>A0AAD6US61</accession>
<keyword evidence="4" id="KW-1185">Reference proteome</keyword>
<dbReference type="EMBL" id="JARJCW010000137">
    <property type="protein sequence ID" value="KAJ7191146.1"/>
    <property type="molecule type" value="Genomic_DNA"/>
</dbReference>
<dbReference type="AlphaFoldDB" id="A0AAD6US61"/>
<feature type="compositionally biased region" description="Low complexity" evidence="1">
    <location>
        <begin position="332"/>
        <end position="346"/>
    </location>
</feature>
<sequence length="379" mass="41490">MFRLTLVFFFLLRSAKRKHAGVSTFNSHRQTGHSWPAGEPFSPSGALRAAAAAGLRRWGCCAAFAFRTLGPRPDRRGAAAIVTARSGMEWGGSGARGACSSAPSTLLGTAQDGACRPGRRTPLMPHKRRCPPDRDDKLRATVTPLAYLISNRLLNTRAPTPQDQRRAFRVLDQPIKRRAACRTMRVQKRFGGSNAGIVARLCTADVANIDVDISIFPACQPRTPPFFAIYDSLVERETGWMLVLHRHVGPTSTMLASLDGAALLPLPARRRRSCSGGRLVRFRQSGTVLKLWIRFLLRSRTLQARRGARRRSASDSAYITSVRTHAAQRNSTARTTPLPRATPRALLFERPRGRGASAKPEARPRRGATGSACSFCSVA</sequence>
<evidence type="ECO:0000256" key="1">
    <source>
        <dbReference type="SAM" id="MobiDB-lite"/>
    </source>
</evidence>
<feature type="region of interest" description="Disordered" evidence="1">
    <location>
        <begin position="322"/>
        <end position="370"/>
    </location>
</feature>
<protein>
    <recommendedName>
        <fullName evidence="5">Secreted protein</fullName>
    </recommendedName>
</protein>
<gene>
    <name evidence="3" type="ORF">GGX14DRAFT_601229</name>
</gene>
<organism evidence="3 4">
    <name type="scientific">Mycena pura</name>
    <dbReference type="NCBI Taxonomy" id="153505"/>
    <lineage>
        <taxon>Eukaryota</taxon>
        <taxon>Fungi</taxon>
        <taxon>Dikarya</taxon>
        <taxon>Basidiomycota</taxon>
        <taxon>Agaricomycotina</taxon>
        <taxon>Agaricomycetes</taxon>
        <taxon>Agaricomycetidae</taxon>
        <taxon>Agaricales</taxon>
        <taxon>Marasmiineae</taxon>
        <taxon>Mycenaceae</taxon>
        <taxon>Mycena</taxon>
    </lineage>
</organism>
<feature type="compositionally biased region" description="Polar residues" evidence="1">
    <location>
        <begin position="322"/>
        <end position="331"/>
    </location>
</feature>
<comment type="caution">
    <text evidence="3">The sequence shown here is derived from an EMBL/GenBank/DDBJ whole genome shotgun (WGS) entry which is preliminary data.</text>
</comment>
<evidence type="ECO:0000313" key="3">
    <source>
        <dbReference type="EMBL" id="KAJ7191146.1"/>
    </source>
</evidence>
<name>A0AAD6US61_9AGAR</name>
<feature type="region of interest" description="Disordered" evidence="1">
    <location>
        <begin position="110"/>
        <end position="135"/>
    </location>
</feature>
<dbReference type="Proteomes" id="UP001219525">
    <property type="component" value="Unassembled WGS sequence"/>
</dbReference>
<evidence type="ECO:0000313" key="4">
    <source>
        <dbReference type="Proteomes" id="UP001219525"/>
    </source>
</evidence>
<reference evidence="3" key="1">
    <citation type="submission" date="2023-03" db="EMBL/GenBank/DDBJ databases">
        <title>Massive genome expansion in bonnet fungi (Mycena s.s.) driven by repeated elements and novel gene families across ecological guilds.</title>
        <authorList>
            <consortium name="Lawrence Berkeley National Laboratory"/>
            <person name="Harder C.B."/>
            <person name="Miyauchi S."/>
            <person name="Viragh M."/>
            <person name="Kuo A."/>
            <person name="Thoen E."/>
            <person name="Andreopoulos B."/>
            <person name="Lu D."/>
            <person name="Skrede I."/>
            <person name="Drula E."/>
            <person name="Henrissat B."/>
            <person name="Morin E."/>
            <person name="Kohler A."/>
            <person name="Barry K."/>
            <person name="LaButti K."/>
            <person name="Morin E."/>
            <person name="Salamov A."/>
            <person name="Lipzen A."/>
            <person name="Mereny Z."/>
            <person name="Hegedus B."/>
            <person name="Baldrian P."/>
            <person name="Stursova M."/>
            <person name="Weitz H."/>
            <person name="Taylor A."/>
            <person name="Grigoriev I.V."/>
            <person name="Nagy L.G."/>
            <person name="Martin F."/>
            <person name="Kauserud H."/>
        </authorList>
    </citation>
    <scope>NUCLEOTIDE SEQUENCE</scope>
    <source>
        <strain evidence="3">9144</strain>
    </source>
</reference>
<proteinExistence type="predicted"/>
<evidence type="ECO:0000256" key="2">
    <source>
        <dbReference type="SAM" id="SignalP"/>
    </source>
</evidence>
<keyword evidence="2" id="KW-0732">Signal</keyword>
<feature type="signal peptide" evidence="2">
    <location>
        <begin position="1"/>
        <end position="20"/>
    </location>
</feature>